<dbReference type="EMBL" id="KB309044">
    <property type="protein sequence ID" value="ELT95648.1"/>
    <property type="molecule type" value="Genomic_DNA"/>
</dbReference>
<dbReference type="EMBL" id="AMQN01002372">
    <property type="status" value="NOT_ANNOTATED_CDS"/>
    <property type="molecule type" value="Genomic_DNA"/>
</dbReference>
<protein>
    <recommendedName>
        <fullName evidence="10">Transmembrane protein 115</fullName>
    </recommendedName>
</protein>
<evidence type="ECO:0000256" key="2">
    <source>
        <dbReference type="ARBA" id="ARBA00022692"/>
    </source>
</evidence>
<evidence type="ECO:0000256" key="3">
    <source>
        <dbReference type="ARBA" id="ARBA00022989"/>
    </source>
</evidence>
<dbReference type="Gene3D" id="1.20.1540.10">
    <property type="entry name" value="Rhomboid-like"/>
    <property type="match status" value="1"/>
</dbReference>
<name>R7TP20_CAPTE</name>
<keyword evidence="9" id="KW-1185">Reference proteome</keyword>
<dbReference type="OMA" id="EIHFWEV"/>
<sequence>MAMSSMQSNWPFFKQQMSLALGNSSVVVKFAVVAVIVGYCLSFSEDALHILTVTPGNVLPPNFWVWTYFTHCFVELHFWMLVCDLGVIVLYGKLLEPLWGALEMLIFFLVVNIIVAVISAFTYMMVYLISQDTDFLFETHIHGLSGYLAGFSVATKQVMPDHVLVNSPFGKLRNKHIPLWLLVTALFARLLGAVDGPFPIMFGWGLIVSWIYLRFYQKHSNGNRGDMADSFTFASFFPDQFQPFISIVCNVIFAVFVHLKICKKPQRKYDVSAPTTITVSLPGTDPADAERRRQLALKALNERLSKVDQAANWPNMEDLDATPPTTPETQSVSSEAPLDAKEVLGSESNNDDEEES</sequence>
<dbReference type="GO" id="GO:0016020">
    <property type="term" value="C:membrane"/>
    <property type="evidence" value="ECO:0007669"/>
    <property type="project" value="UniProtKB-SubCell"/>
</dbReference>
<dbReference type="PANTHER" id="PTHR13377:SF3">
    <property type="entry name" value="TRANSMEMBRANE PROTEIN 115"/>
    <property type="match status" value="1"/>
</dbReference>
<keyword evidence="4 6" id="KW-0472">Membrane</keyword>
<dbReference type="Proteomes" id="UP000014760">
    <property type="component" value="Unassembled WGS sequence"/>
</dbReference>
<feature type="transmembrane region" description="Helical" evidence="6">
    <location>
        <begin position="64"/>
        <end position="92"/>
    </location>
</feature>
<dbReference type="Pfam" id="PF08551">
    <property type="entry name" value="DUF1751"/>
    <property type="match status" value="1"/>
</dbReference>
<feature type="region of interest" description="Disordered" evidence="5">
    <location>
        <begin position="311"/>
        <end position="356"/>
    </location>
</feature>
<evidence type="ECO:0000313" key="8">
    <source>
        <dbReference type="EnsemblMetazoa" id="CapteP173153"/>
    </source>
</evidence>
<evidence type="ECO:0008006" key="10">
    <source>
        <dbReference type="Google" id="ProtNLM"/>
    </source>
</evidence>
<dbReference type="InterPro" id="IPR035952">
    <property type="entry name" value="Rhomboid-like_sf"/>
</dbReference>
<proteinExistence type="predicted"/>
<reference evidence="9" key="1">
    <citation type="submission" date="2012-12" db="EMBL/GenBank/DDBJ databases">
        <authorList>
            <person name="Hellsten U."/>
            <person name="Grimwood J."/>
            <person name="Chapman J.A."/>
            <person name="Shapiro H."/>
            <person name="Aerts A."/>
            <person name="Otillar R.P."/>
            <person name="Terry A.Y."/>
            <person name="Boore J.L."/>
            <person name="Simakov O."/>
            <person name="Marletaz F."/>
            <person name="Cho S.-J."/>
            <person name="Edsinger-Gonzales E."/>
            <person name="Havlak P."/>
            <person name="Kuo D.-H."/>
            <person name="Larsson T."/>
            <person name="Lv J."/>
            <person name="Arendt D."/>
            <person name="Savage R."/>
            <person name="Osoegawa K."/>
            <person name="de Jong P."/>
            <person name="Lindberg D.R."/>
            <person name="Seaver E.C."/>
            <person name="Weisblat D.A."/>
            <person name="Putnam N.H."/>
            <person name="Grigoriev I.V."/>
            <person name="Rokhsar D.S."/>
        </authorList>
    </citation>
    <scope>NUCLEOTIDE SEQUENCE</scope>
    <source>
        <strain evidence="9">I ESC-2004</strain>
    </source>
</reference>
<dbReference type="GO" id="GO:0006890">
    <property type="term" value="P:retrograde vesicle-mediated transport, Golgi to endoplasmic reticulum"/>
    <property type="evidence" value="ECO:0007669"/>
    <property type="project" value="InterPro"/>
</dbReference>
<comment type="subcellular location">
    <subcellularLocation>
        <location evidence="1">Membrane</location>
        <topology evidence="1">Multi-pass membrane protein</topology>
    </subcellularLocation>
</comment>
<reference evidence="8" key="3">
    <citation type="submission" date="2015-06" db="UniProtKB">
        <authorList>
            <consortium name="EnsemblMetazoa"/>
        </authorList>
    </citation>
    <scope>IDENTIFICATION</scope>
</reference>
<keyword evidence="2 6" id="KW-0812">Transmembrane</keyword>
<dbReference type="SMART" id="SM01160">
    <property type="entry name" value="DUF1751"/>
    <property type="match status" value="1"/>
</dbReference>
<evidence type="ECO:0000313" key="9">
    <source>
        <dbReference type="Proteomes" id="UP000014760"/>
    </source>
</evidence>
<feature type="transmembrane region" description="Helical" evidence="6">
    <location>
        <begin position="21"/>
        <end position="44"/>
    </location>
</feature>
<feature type="transmembrane region" description="Helical" evidence="6">
    <location>
        <begin position="104"/>
        <end position="129"/>
    </location>
</feature>
<gene>
    <name evidence="7" type="ORF">CAPTEDRAFT_173153</name>
</gene>
<keyword evidence="3 6" id="KW-1133">Transmembrane helix</keyword>
<evidence type="ECO:0000313" key="7">
    <source>
        <dbReference type="EMBL" id="ELT95648.1"/>
    </source>
</evidence>
<accession>R7TP20</accession>
<dbReference type="STRING" id="283909.R7TP20"/>
<dbReference type="FunFam" id="1.20.1540.10:FF:000004">
    <property type="entry name" value="Transmembrane protein 115"/>
    <property type="match status" value="1"/>
</dbReference>
<dbReference type="AlphaFoldDB" id="R7TP20"/>
<dbReference type="PANTHER" id="PTHR13377">
    <property type="entry name" value="PLACENTAL PROTEIN 6"/>
    <property type="match status" value="1"/>
</dbReference>
<dbReference type="InterPro" id="IPR013861">
    <property type="entry name" value="TMEM115/Pdh1/Rbl19"/>
</dbReference>
<dbReference type="GO" id="GO:0005794">
    <property type="term" value="C:Golgi apparatus"/>
    <property type="evidence" value="ECO:0007669"/>
    <property type="project" value="TreeGrafter"/>
</dbReference>
<feature type="transmembrane region" description="Helical" evidence="6">
    <location>
        <begin position="179"/>
        <end position="212"/>
    </location>
</feature>
<reference evidence="7 9" key="2">
    <citation type="journal article" date="2013" name="Nature">
        <title>Insights into bilaterian evolution from three spiralian genomes.</title>
        <authorList>
            <person name="Simakov O."/>
            <person name="Marletaz F."/>
            <person name="Cho S.J."/>
            <person name="Edsinger-Gonzales E."/>
            <person name="Havlak P."/>
            <person name="Hellsten U."/>
            <person name="Kuo D.H."/>
            <person name="Larsson T."/>
            <person name="Lv J."/>
            <person name="Arendt D."/>
            <person name="Savage R."/>
            <person name="Osoegawa K."/>
            <person name="de Jong P."/>
            <person name="Grimwood J."/>
            <person name="Chapman J.A."/>
            <person name="Shapiro H."/>
            <person name="Aerts A."/>
            <person name="Otillar R.P."/>
            <person name="Terry A.Y."/>
            <person name="Boore J.L."/>
            <person name="Grigoriev I.V."/>
            <person name="Lindberg D.R."/>
            <person name="Seaver E.C."/>
            <person name="Weisblat D.A."/>
            <person name="Putnam N.H."/>
            <person name="Rokhsar D.S."/>
        </authorList>
    </citation>
    <scope>NUCLEOTIDE SEQUENCE</scope>
    <source>
        <strain evidence="7 9">I ESC-2004</strain>
    </source>
</reference>
<dbReference type="FunCoup" id="R7TP20">
    <property type="interactions" value="1817"/>
</dbReference>
<dbReference type="EnsemblMetazoa" id="CapteT173153">
    <property type="protein sequence ID" value="CapteP173153"/>
    <property type="gene ID" value="CapteG173153"/>
</dbReference>
<evidence type="ECO:0000256" key="6">
    <source>
        <dbReference type="SAM" id="Phobius"/>
    </source>
</evidence>
<dbReference type="OrthoDB" id="73612at2759"/>
<evidence type="ECO:0000256" key="4">
    <source>
        <dbReference type="ARBA" id="ARBA00023136"/>
    </source>
</evidence>
<organism evidence="7">
    <name type="scientific">Capitella teleta</name>
    <name type="common">Polychaete worm</name>
    <dbReference type="NCBI Taxonomy" id="283909"/>
    <lineage>
        <taxon>Eukaryota</taxon>
        <taxon>Metazoa</taxon>
        <taxon>Spiralia</taxon>
        <taxon>Lophotrochozoa</taxon>
        <taxon>Annelida</taxon>
        <taxon>Polychaeta</taxon>
        <taxon>Sedentaria</taxon>
        <taxon>Scolecida</taxon>
        <taxon>Capitellidae</taxon>
        <taxon>Capitella</taxon>
    </lineage>
</organism>
<evidence type="ECO:0000256" key="5">
    <source>
        <dbReference type="SAM" id="MobiDB-lite"/>
    </source>
</evidence>
<evidence type="ECO:0000256" key="1">
    <source>
        <dbReference type="ARBA" id="ARBA00004141"/>
    </source>
</evidence>
<dbReference type="HOGENOM" id="CLU_043563_2_0_1"/>
<feature type="transmembrane region" description="Helical" evidence="6">
    <location>
        <begin position="241"/>
        <end position="259"/>
    </location>
</feature>
<dbReference type="SUPFAM" id="SSF144091">
    <property type="entry name" value="Rhomboid-like"/>
    <property type="match status" value="1"/>
</dbReference>